<dbReference type="InterPro" id="IPR037176">
    <property type="entry name" value="Osmotin/thaumatin-like_sf"/>
</dbReference>
<protein>
    <submittedName>
        <fullName evidence="3">Osmotin, thaumatin-like protein</fullName>
    </submittedName>
</protein>
<proteinExistence type="predicted"/>
<feature type="chain" id="PRO_5013299460" evidence="2">
    <location>
        <begin position="21"/>
        <end position="259"/>
    </location>
</feature>
<dbReference type="InParanoid" id="A0A1Y1YN92"/>
<sequence>MVYFSQIVAYLLASAYTVSLAPVELAETAPGSHAITFVNRCTHNIWLAALTTTSEPSLPANGGLLPAGNSHVLSVEAGWQGRFWGRTDCNFGAKNTTSNTACLTGDCGSGQEYCGKATGQPPASLAEFKFNGHSNLDFYDISLVDGYNLPITIQPHSKSENGTAYTCTSPSIKNDINLVCPPELQKKDSTGRVIGCNSGCVALGTPELCCSGAHSTPQTCGPSSYSKIFKDACPDCYSYAYDDSSSTFTCSGDYTIQFC</sequence>
<feature type="disulfide bond" evidence="1">
    <location>
        <begin position="180"/>
        <end position="196"/>
    </location>
</feature>
<feature type="disulfide bond" evidence="1">
    <location>
        <begin position="200"/>
        <end position="209"/>
    </location>
</feature>
<dbReference type="SUPFAM" id="SSF49870">
    <property type="entry name" value="Osmotin, thaumatin-like protein"/>
    <property type="match status" value="1"/>
</dbReference>
<keyword evidence="1" id="KW-1015">Disulfide bond</keyword>
<dbReference type="OrthoDB" id="430315at2759"/>
<feature type="signal peptide" evidence="2">
    <location>
        <begin position="1"/>
        <end position="20"/>
    </location>
</feature>
<dbReference type="PRINTS" id="PR00347">
    <property type="entry name" value="THAUMATIN"/>
</dbReference>
<dbReference type="AlphaFoldDB" id="A0A1Y1YN92"/>
<feature type="disulfide bond" evidence="1">
    <location>
        <begin position="167"/>
        <end position="250"/>
    </location>
</feature>
<organism evidence="3 4">
    <name type="scientific">Basidiobolus meristosporus CBS 931.73</name>
    <dbReference type="NCBI Taxonomy" id="1314790"/>
    <lineage>
        <taxon>Eukaryota</taxon>
        <taxon>Fungi</taxon>
        <taxon>Fungi incertae sedis</taxon>
        <taxon>Zoopagomycota</taxon>
        <taxon>Entomophthoromycotina</taxon>
        <taxon>Basidiobolomycetes</taxon>
        <taxon>Basidiobolales</taxon>
        <taxon>Basidiobolaceae</taxon>
        <taxon>Basidiobolus</taxon>
    </lineage>
</organism>
<evidence type="ECO:0000313" key="4">
    <source>
        <dbReference type="Proteomes" id="UP000193498"/>
    </source>
</evidence>
<dbReference type="Pfam" id="PF00314">
    <property type="entry name" value="Thaumatin"/>
    <property type="match status" value="1"/>
</dbReference>
<evidence type="ECO:0000313" key="3">
    <source>
        <dbReference type="EMBL" id="ORX99472.1"/>
    </source>
</evidence>
<comment type="caution">
    <text evidence="3">The sequence shown here is derived from an EMBL/GenBank/DDBJ whole genome shotgun (WGS) entry which is preliminary data.</text>
</comment>
<reference evidence="3 4" key="1">
    <citation type="submission" date="2016-07" db="EMBL/GenBank/DDBJ databases">
        <title>Pervasive Adenine N6-methylation of Active Genes in Fungi.</title>
        <authorList>
            <consortium name="DOE Joint Genome Institute"/>
            <person name="Mondo S.J."/>
            <person name="Dannebaum R.O."/>
            <person name="Kuo R.C."/>
            <person name="Labutti K."/>
            <person name="Haridas S."/>
            <person name="Kuo A."/>
            <person name="Salamov A."/>
            <person name="Ahrendt S.R."/>
            <person name="Lipzen A."/>
            <person name="Sullivan W."/>
            <person name="Andreopoulos W.B."/>
            <person name="Clum A."/>
            <person name="Lindquist E."/>
            <person name="Daum C."/>
            <person name="Ramamoorthy G.K."/>
            <person name="Gryganskyi A."/>
            <person name="Culley D."/>
            <person name="Magnuson J.K."/>
            <person name="James T.Y."/>
            <person name="O'Malley M.A."/>
            <person name="Stajich J.E."/>
            <person name="Spatafora J.W."/>
            <person name="Visel A."/>
            <person name="Grigoriev I.V."/>
        </authorList>
    </citation>
    <scope>NUCLEOTIDE SEQUENCE [LARGE SCALE GENOMIC DNA]</scope>
    <source>
        <strain evidence="3 4">CBS 931.73</strain>
    </source>
</reference>
<dbReference type="FunFam" id="2.60.110.10:FF:000004">
    <property type="entry name" value="THAUMATIN-LIKE PROTEIN 1"/>
    <property type="match status" value="1"/>
</dbReference>
<evidence type="ECO:0000256" key="1">
    <source>
        <dbReference type="PIRSR" id="PIRSR002703-1"/>
    </source>
</evidence>
<feature type="disulfide bond" evidence="1">
    <location>
        <begin position="210"/>
        <end position="220"/>
    </location>
</feature>
<dbReference type="Proteomes" id="UP000193498">
    <property type="component" value="Unassembled WGS sequence"/>
</dbReference>
<dbReference type="SMART" id="SM00205">
    <property type="entry name" value="THN"/>
    <property type="match status" value="1"/>
</dbReference>
<keyword evidence="4" id="KW-1185">Reference proteome</keyword>
<dbReference type="CDD" id="cd09218">
    <property type="entry name" value="TLP-PA"/>
    <property type="match status" value="1"/>
</dbReference>
<dbReference type="PANTHER" id="PTHR31048">
    <property type="entry name" value="OS03G0233200 PROTEIN"/>
    <property type="match status" value="1"/>
</dbReference>
<keyword evidence="2" id="KW-0732">Signal</keyword>
<gene>
    <name evidence="3" type="ORF">K493DRAFT_299386</name>
</gene>
<dbReference type="PIRSF" id="PIRSF002703">
    <property type="entry name" value="Thaumatin"/>
    <property type="match status" value="1"/>
</dbReference>
<dbReference type="Gene3D" id="2.60.110.10">
    <property type="entry name" value="Thaumatin"/>
    <property type="match status" value="1"/>
</dbReference>
<name>A0A1Y1YN92_9FUNG</name>
<evidence type="ECO:0000256" key="2">
    <source>
        <dbReference type="SAM" id="SignalP"/>
    </source>
</evidence>
<dbReference type="PROSITE" id="PS51367">
    <property type="entry name" value="THAUMATIN_2"/>
    <property type="match status" value="1"/>
</dbReference>
<dbReference type="EMBL" id="MCFE01000097">
    <property type="protein sequence ID" value="ORX99472.1"/>
    <property type="molecule type" value="Genomic_DNA"/>
</dbReference>
<dbReference type="InterPro" id="IPR001938">
    <property type="entry name" value="Thaumatin"/>
</dbReference>
<dbReference type="STRING" id="1314790.A0A1Y1YN92"/>
<feature type="disulfide bond" evidence="1">
    <location>
        <begin position="89"/>
        <end position="102"/>
    </location>
</feature>
<feature type="disulfide bond" evidence="1">
    <location>
        <begin position="107"/>
        <end position="114"/>
    </location>
</feature>
<accession>A0A1Y1YN92</accession>
<feature type="disulfide bond" evidence="1">
    <location>
        <begin position="41"/>
        <end position="259"/>
    </location>
</feature>